<dbReference type="SMART" id="SM01088">
    <property type="entry name" value="Col_cuticle_N"/>
    <property type="match status" value="1"/>
</dbReference>
<name>A0A0V1IIV6_TRIPS</name>
<feature type="compositionally biased region" description="Polar residues" evidence="2">
    <location>
        <begin position="152"/>
        <end position="177"/>
    </location>
</feature>
<feature type="region of interest" description="Disordered" evidence="2">
    <location>
        <begin position="150"/>
        <end position="225"/>
    </location>
</feature>
<dbReference type="EMBL" id="JYDS01000170">
    <property type="protein sequence ID" value="KRZ22535.1"/>
    <property type="molecule type" value="Genomic_DNA"/>
</dbReference>
<reference evidence="5 6" key="1">
    <citation type="submission" date="2015-01" db="EMBL/GenBank/DDBJ databases">
        <title>Evolution of Trichinella species and genotypes.</title>
        <authorList>
            <person name="Korhonen P.K."/>
            <person name="Edoardo P."/>
            <person name="Giuseppe L.R."/>
            <person name="Gasser R.B."/>
        </authorList>
    </citation>
    <scope>NUCLEOTIDE SEQUENCE [LARGE SCALE GENOMIC DNA]</scope>
    <source>
        <strain evidence="5">ISS588</strain>
    </source>
</reference>
<keyword evidence="6" id="KW-1185">Reference proteome</keyword>
<evidence type="ECO:0000256" key="2">
    <source>
        <dbReference type="SAM" id="MobiDB-lite"/>
    </source>
</evidence>
<evidence type="ECO:0000313" key="5">
    <source>
        <dbReference type="EMBL" id="KRZ22535.1"/>
    </source>
</evidence>
<sequence>LVNLPTMDCETRDKAYKLVTYAASAFSVVAILSVCITFPMVYNYVQHIQAVGREDLRNCKELNAHKKLAVKILNELIDVPEHIYCRALCKLLPELYLKENVSREELILIQELCHKTELALTNKQCVNYVTKLVDKIQDLLACMPISEDEMSGSVTPDSQTPHSSAQADLMGSSLQVDKQTRKDGKSTTTDDNNANKSDVEMEDVDADVDFDAMRETLNDQNDPKD</sequence>
<organism evidence="5 6">
    <name type="scientific">Trichinella pseudospiralis</name>
    <name type="common">Parasitic roundworm</name>
    <dbReference type="NCBI Taxonomy" id="6337"/>
    <lineage>
        <taxon>Eukaryota</taxon>
        <taxon>Metazoa</taxon>
        <taxon>Ecdysozoa</taxon>
        <taxon>Nematoda</taxon>
        <taxon>Enoplea</taxon>
        <taxon>Dorylaimia</taxon>
        <taxon>Trichinellida</taxon>
        <taxon>Trichinellidae</taxon>
        <taxon>Trichinella</taxon>
    </lineage>
</organism>
<dbReference type="GO" id="GO:0005581">
    <property type="term" value="C:collagen trimer"/>
    <property type="evidence" value="ECO:0007669"/>
    <property type="project" value="UniProtKB-KW"/>
</dbReference>
<comment type="caution">
    <text evidence="5">The sequence shown here is derived from an EMBL/GenBank/DDBJ whole genome shotgun (WGS) entry which is preliminary data.</text>
</comment>
<dbReference type="Pfam" id="PF01484">
    <property type="entry name" value="Col_cuticle_N"/>
    <property type="match status" value="1"/>
</dbReference>
<feature type="domain" description="Nematode cuticle collagen N-terminal" evidence="4">
    <location>
        <begin position="18"/>
        <end position="68"/>
    </location>
</feature>
<dbReference type="InterPro" id="IPR002486">
    <property type="entry name" value="Col_cuticle_N"/>
</dbReference>
<feature type="compositionally biased region" description="Basic and acidic residues" evidence="2">
    <location>
        <begin position="211"/>
        <end position="225"/>
    </location>
</feature>
<proteinExistence type="predicted"/>
<dbReference type="GO" id="GO:0042302">
    <property type="term" value="F:structural constituent of cuticle"/>
    <property type="evidence" value="ECO:0007669"/>
    <property type="project" value="InterPro"/>
</dbReference>
<evidence type="ECO:0000313" key="6">
    <source>
        <dbReference type="Proteomes" id="UP000054805"/>
    </source>
</evidence>
<keyword evidence="1" id="KW-0677">Repeat</keyword>
<keyword evidence="3" id="KW-0812">Transmembrane</keyword>
<evidence type="ECO:0000256" key="1">
    <source>
        <dbReference type="ARBA" id="ARBA00022737"/>
    </source>
</evidence>
<gene>
    <name evidence="5" type="primary">col-34</name>
    <name evidence="5" type="ORF">T4B_4432</name>
</gene>
<feature type="non-terminal residue" evidence="5">
    <location>
        <position position="1"/>
    </location>
</feature>
<protein>
    <submittedName>
        <fullName evidence="5">Cuticle collagen 34</fullName>
    </submittedName>
</protein>
<dbReference type="Proteomes" id="UP000054805">
    <property type="component" value="Unassembled WGS sequence"/>
</dbReference>
<evidence type="ECO:0000256" key="3">
    <source>
        <dbReference type="SAM" id="Phobius"/>
    </source>
</evidence>
<keyword evidence="5" id="KW-0176">Collagen</keyword>
<dbReference type="AlphaFoldDB" id="A0A0V1IIV6"/>
<feature type="compositionally biased region" description="Polar residues" evidence="2">
    <location>
        <begin position="186"/>
        <end position="196"/>
    </location>
</feature>
<evidence type="ECO:0000259" key="4">
    <source>
        <dbReference type="SMART" id="SM01088"/>
    </source>
</evidence>
<accession>A0A0V1IIV6</accession>
<keyword evidence="3" id="KW-1133">Transmembrane helix</keyword>
<keyword evidence="3" id="KW-0472">Membrane</keyword>
<feature type="transmembrane region" description="Helical" evidence="3">
    <location>
        <begin position="20"/>
        <end position="45"/>
    </location>
</feature>
<feature type="compositionally biased region" description="Acidic residues" evidence="2">
    <location>
        <begin position="200"/>
        <end position="210"/>
    </location>
</feature>